<evidence type="ECO:0000313" key="1">
    <source>
        <dbReference type="EMBL" id="GAA0492729.1"/>
    </source>
</evidence>
<keyword evidence="2" id="KW-1185">Reference proteome</keyword>
<dbReference type="Proteomes" id="UP001500880">
    <property type="component" value="Unassembled WGS sequence"/>
</dbReference>
<name>A0ABN1B8Z1_9BACI</name>
<dbReference type="EMBL" id="BAAADO010000003">
    <property type="protein sequence ID" value="GAA0492729.1"/>
    <property type="molecule type" value="Genomic_DNA"/>
</dbReference>
<reference evidence="1 2" key="1">
    <citation type="journal article" date="2019" name="Int. J. Syst. Evol. Microbiol.">
        <title>The Global Catalogue of Microorganisms (GCM) 10K type strain sequencing project: providing services to taxonomists for standard genome sequencing and annotation.</title>
        <authorList>
            <consortium name="The Broad Institute Genomics Platform"/>
            <consortium name="The Broad Institute Genome Sequencing Center for Infectious Disease"/>
            <person name="Wu L."/>
            <person name="Ma J."/>
        </authorList>
    </citation>
    <scope>NUCLEOTIDE SEQUENCE [LARGE SCALE GENOMIC DNA]</scope>
    <source>
        <strain evidence="1 2">JCM 12389</strain>
    </source>
</reference>
<proteinExistence type="predicted"/>
<organism evidence="1 2">
    <name type="scientific">Salinibacillus aidingensis</name>
    <dbReference type="NCBI Taxonomy" id="237684"/>
    <lineage>
        <taxon>Bacteria</taxon>
        <taxon>Bacillati</taxon>
        <taxon>Bacillota</taxon>
        <taxon>Bacilli</taxon>
        <taxon>Bacillales</taxon>
        <taxon>Bacillaceae</taxon>
        <taxon>Salinibacillus</taxon>
    </lineage>
</organism>
<sequence length="129" mass="15043">MLKEEWDSVMGKLAHKPKVMVLGTFHMRNTPDIHHVEVNDLIEEHYIKKHHEMYLQVSRIGKGTEYVGIDWVRWWYQRNLIIYSNIAKLAQSSSDRILLIIGAGHAYILSQLLADSGLFEVIPVNKYLK</sequence>
<protein>
    <recommendedName>
        <fullName evidence="3">TraB family protein</fullName>
    </recommendedName>
</protein>
<dbReference type="InterPro" id="IPR043749">
    <property type="entry name" value="DUF5694"/>
</dbReference>
<comment type="caution">
    <text evidence="1">The sequence shown here is derived from an EMBL/GenBank/DDBJ whole genome shotgun (WGS) entry which is preliminary data.</text>
</comment>
<evidence type="ECO:0008006" key="3">
    <source>
        <dbReference type="Google" id="ProtNLM"/>
    </source>
</evidence>
<evidence type="ECO:0000313" key="2">
    <source>
        <dbReference type="Proteomes" id="UP001500880"/>
    </source>
</evidence>
<gene>
    <name evidence="1" type="ORF">GCM10008986_18880</name>
</gene>
<accession>A0ABN1B8Z1</accession>
<dbReference type="Pfam" id="PF18950">
    <property type="entry name" value="DUF5694"/>
    <property type="match status" value="1"/>
</dbReference>
<dbReference type="RefSeq" id="WP_343840062.1">
    <property type="nucleotide sequence ID" value="NZ_BAAADO010000003.1"/>
</dbReference>